<evidence type="ECO:0000256" key="2">
    <source>
        <dbReference type="ARBA" id="ARBA00022741"/>
    </source>
</evidence>
<dbReference type="PANTHER" id="PTHR36766:SF70">
    <property type="entry name" value="DISEASE RESISTANCE PROTEIN RGA4"/>
    <property type="match status" value="1"/>
</dbReference>
<dbReference type="OMA" id="LENWRCE"/>
<dbReference type="Pfam" id="PF23598">
    <property type="entry name" value="LRR_14"/>
    <property type="match status" value="1"/>
</dbReference>
<dbReference type="Gene3D" id="1.10.8.430">
    <property type="entry name" value="Helical domain of apoptotic protease-activating factors"/>
    <property type="match status" value="1"/>
</dbReference>
<gene>
    <name evidence="9" type="ORF">Csa_2G008000</name>
</gene>
<dbReference type="FunFam" id="1.10.10.10:FF:000322">
    <property type="entry name" value="Probable disease resistance protein At1g63360"/>
    <property type="match status" value="1"/>
</dbReference>
<evidence type="ECO:0008006" key="11">
    <source>
        <dbReference type="Google" id="ProtNLM"/>
    </source>
</evidence>
<evidence type="ECO:0000259" key="7">
    <source>
        <dbReference type="Pfam" id="PF23559"/>
    </source>
</evidence>
<evidence type="ECO:0000256" key="3">
    <source>
        <dbReference type="ARBA" id="ARBA00022821"/>
    </source>
</evidence>
<dbReference type="Proteomes" id="UP000029981">
    <property type="component" value="Chromosome 2"/>
</dbReference>
<accession>A0A0A0LJ04</accession>
<dbReference type="InterPro" id="IPR036388">
    <property type="entry name" value="WH-like_DNA-bd_sf"/>
</dbReference>
<dbReference type="Gene3D" id="3.40.50.300">
    <property type="entry name" value="P-loop containing nucleotide triphosphate hydrolases"/>
    <property type="match status" value="1"/>
</dbReference>
<dbReference type="FunFam" id="3.40.50.300:FF:001091">
    <property type="entry name" value="Probable disease resistance protein At1g61300"/>
    <property type="match status" value="1"/>
</dbReference>
<evidence type="ECO:0000259" key="6">
    <source>
        <dbReference type="Pfam" id="PF18052"/>
    </source>
</evidence>
<name>A0A0A0LJ04_CUCSA</name>
<keyword evidence="2" id="KW-0547">Nucleotide-binding</keyword>
<evidence type="ECO:0000259" key="8">
    <source>
        <dbReference type="Pfam" id="PF23598"/>
    </source>
</evidence>
<feature type="domain" description="Disease resistance N-terminal" evidence="6">
    <location>
        <begin position="9"/>
        <end position="97"/>
    </location>
</feature>
<keyword evidence="3" id="KW-0611">Plant defense</keyword>
<feature type="domain" description="NB-ARC" evidence="5">
    <location>
        <begin position="113"/>
        <end position="288"/>
    </location>
</feature>
<proteinExistence type="predicted"/>
<dbReference type="AlphaFoldDB" id="A0A0A0LJ04"/>
<dbReference type="SUPFAM" id="SSF52058">
    <property type="entry name" value="L domain-like"/>
    <property type="match status" value="1"/>
</dbReference>
<dbReference type="GO" id="GO:0006952">
    <property type="term" value="P:defense response"/>
    <property type="evidence" value="ECO:0007669"/>
    <property type="project" value="UniProtKB-KW"/>
</dbReference>
<reference evidence="9 10" key="3">
    <citation type="journal article" date="2010" name="BMC Genomics">
        <title>Transcriptome sequencing and comparative analysis of cucumber flowers with different sex types.</title>
        <authorList>
            <person name="Guo S."/>
            <person name="Zheng Y."/>
            <person name="Joung J.G."/>
            <person name="Liu S."/>
            <person name="Zhang Z."/>
            <person name="Crasta O.R."/>
            <person name="Sobral B.W."/>
            <person name="Xu Y."/>
            <person name="Huang S."/>
            <person name="Fei Z."/>
        </authorList>
    </citation>
    <scope>NUCLEOTIDE SEQUENCE [LARGE SCALE GENOMIC DNA]</scope>
    <source>
        <strain evidence="10">cv. 9930</strain>
    </source>
</reference>
<dbReference type="Pfam" id="PF18052">
    <property type="entry name" value="Rx_N"/>
    <property type="match status" value="1"/>
</dbReference>
<dbReference type="PRINTS" id="PR00364">
    <property type="entry name" value="DISEASERSIST"/>
</dbReference>
<organism evidence="9 10">
    <name type="scientific">Cucumis sativus</name>
    <name type="common">Cucumber</name>
    <dbReference type="NCBI Taxonomy" id="3659"/>
    <lineage>
        <taxon>Eukaryota</taxon>
        <taxon>Viridiplantae</taxon>
        <taxon>Streptophyta</taxon>
        <taxon>Embryophyta</taxon>
        <taxon>Tracheophyta</taxon>
        <taxon>Spermatophyta</taxon>
        <taxon>Magnoliopsida</taxon>
        <taxon>eudicotyledons</taxon>
        <taxon>Gunneridae</taxon>
        <taxon>Pentapetalae</taxon>
        <taxon>rosids</taxon>
        <taxon>fabids</taxon>
        <taxon>Cucurbitales</taxon>
        <taxon>Cucurbitaceae</taxon>
        <taxon>Benincaseae</taxon>
        <taxon>Cucumis</taxon>
    </lineage>
</organism>
<sequence length="823" mass="95328">MGDLLTFGVQETLKQAVTLVAKKIIASSEFKVVLEELKDDLLHAEWILHAIKTKHDHSLNDKITHWVNDLQLFVYEAEDMLDLFAYDDVERKIRSNKVEETTSLLENYVVGREMEVESIVQDVIEASQQQLNSILPVYGTGGSGKTTLAQLVFNDERIGKQFHHTVWVCVSQPFVINEILQSILKKVSKSNDNRSKDDKDTLIRNLKEVMGGKRYFLVLDNVWNENKMLWEKLKECLMSIVEELGSSVLVTTRSRKIAEMMKETLDTYHLNKLTDDQCWSVFSYFAKANAVPITSNLELVREEVVKKIGGLPLLARVLGEAAQFSGDYEKWVEILKSIPTTPLKYEESSYVKYILKLSVDRLPKASIKQCFAYCSNFPKGYWFDKKQVIKMWMAHGFTRPDEGNNETMEDTGKRYFNILLSYCLFQDADDDKWHIGRKFRMHDLIHDIACDVSSDKRLQLDHSSSSKWKENVCELPNSISKLKHLRYLDISRCYSIKKLPESIVGLYNLQTLRLFCLTNDLLPTNLRRMVSLRHLEILLMGIDLPPKFEMPPYLSELVQLQTLFAFAVGFETGRKISELGGLRNLKGLLKLHRLEHVESKEEAKAAKLVEKEKVEELHFVWSGQFPNQIFVENLVKITLIECGNCEKLPMLGQLTKYLEILVIFRLRKVESIGNEFYGNQRRSSSTVFPKLKEFYVDEMDSLVEWEEAVSNYNVKAFPRLECLHIISCKKLLKIPDVFGYCDEDDGEKHLKFVEFRFCDQLKELTNGIQSCHSIQHFVLDKGSNLWSFVTTTTRGGPLAHLLFQRPIIFFERRHGSFMNKRIR</sequence>
<dbReference type="Gramene" id="KGN60707">
    <property type="protein sequence ID" value="KGN60707"/>
    <property type="gene ID" value="Csa_2G008000"/>
</dbReference>
<dbReference type="SUPFAM" id="SSF52540">
    <property type="entry name" value="P-loop containing nucleoside triphosphate hydrolases"/>
    <property type="match status" value="1"/>
</dbReference>
<dbReference type="InterPro" id="IPR041118">
    <property type="entry name" value="Rx_N"/>
</dbReference>
<keyword evidence="10" id="KW-1185">Reference proteome</keyword>
<keyword evidence="1" id="KW-0677">Repeat</keyword>
<dbReference type="GO" id="GO:0043531">
    <property type="term" value="F:ADP binding"/>
    <property type="evidence" value="ECO:0007669"/>
    <property type="project" value="InterPro"/>
</dbReference>
<dbReference type="eggNOG" id="KOG4658">
    <property type="taxonomic scope" value="Eukaryota"/>
</dbReference>
<evidence type="ECO:0000313" key="9">
    <source>
        <dbReference type="EMBL" id="KGN60707.1"/>
    </source>
</evidence>
<dbReference type="InterPro" id="IPR002182">
    <property type="entry name" value="NB-ARC"/>
</dbReference>
<dbReference type="Pfam" id="PF23559">
    <property type="entry name" value="WHD_DRP"/>
    <property type="match status" value="1"/>
</dbReference>
<evidence type="ECO:0000313" key="10">
    <source>
        <dbReference type="Proteomes" id="UP000029981"/>
    </source>
</evidence>
<dbReference type="InterPro" id="IPR027417">
    <property type="entry name" value="P-loop_NTPase"/>
</dbReference>
<feature type="domain" description="Disease resistance protein winged helix" evidence="7">
    <location>
        <begin position="377"/>
        <end position="449"/>
    </location>
</feature>
<dbReference type="PANTHER" id="PTHR36766">
    <property type="entry name" value="PLANT BROAD-SPECTRUM MILDEW RESISTANCE PROTEIN RPW8"/>
    <property type="match status" value="1"/>
</dbReference>
<reference evidence="9 10" key="1">
    <citation type="journal article" date="2009" name="Nat. Genet.">
        <title>The genome of the cucumber, Cucumis sativus L.</title>
        <authorList>
            <person name="Huang S."/>
            <person name="Li R."/>
            <person name="Zhang Z."/>
            <person name="Li L."/>
            <person name="Gu X."/>
            <person name="Fan W."/>
            <person name="Lucas W.J."/>
            <person name="Wang X."/>
            <person name="Xie B."/>
            <person name="Ni P."/>
            <person name="Ren Y."/>
            <person name="Zhu H."/>
            <person name="Li J."/>
            <person name="Lin K."/>
            <person name="Jin W."/>
            <person name="Fei Z."/>
            <person name="Li G."/>
            <person name="Staub J."/>
            <person name="Kilian A."/>
            <person name="van der Vossen E.A."/>
            <person name="Wu Y."/>
            <person name="Guo J."/>
            <person name="He J."/>
            <person name="Jia Z."/>
            <person name="Ren Y."/>
            <person name="Tian G."/>
            <person name="Lu Y."/>
            <person name="Ruan J."/>
            <person name="Qian W."/>
            <person name="Wang M."/>
            <person name="Huang Q."/>
            <person name="Li B."/>
            <person name="Xuan Z."/>
            <person name="Cao J."/>
            <person name="Asan"/>
            <person name="Wu Z."/>
            <person name="Zhang J."/>
            <person name="Cai Q."/>
            <person name="Bai Y."/>
            <person name="Zhao B."/>
            <person name="Han Y."/>
            <person name="Li Y."/>
            <person name="Li X."/>
            <person name="Wang S."/>
            <person name="Shi Q."/>
            <person name="Liu S."/>
            <person name="Cho W.K."/>
            <person name="Kim J.Y."/>
            <person name="Xu Y."/>
            <person name="Heller-Uszynska K."/>
            <person name="Miao H."/>
            <person name="Cheng Z."/>
            <person name="Zhang S."/>
            <person name="Wu J."/>
            <person name="Yang Y."/>
            <person name="Kang H."/>
            <person name="Li M."/>
            <person name="Liang H."/>
            <person name="Ren X."/>
            <person name="Shi Z."/>
            <person name="Wen M."/>
            <person name="Jian M."/>
            <person name="Yang H."/>
            <person name="Zhang G."/>
            <person name="Yang Z."/>
            <person name="Chen R."/>
            <person name="Liu S."/>
            <person name="Li J."/>
            <person name="Ma L."/>
            <person name="Liu H."/>
            <person name="Zhou Y."/>
            <person name="Zhao J."/>
            <person name="Fang X."/>
            <person name="Li G."/>
            <person name="Fang L."/>
            <person name="Li Y."/>
            <person name="Liu D."/>
            <person name="Zheng H."/>
            <person name="Zhang Y."/>
            <person name="Qin N."/>
            <person name="Li Z."/>
            <person name="Yang G."/>
            <person name="Yang S."/>
            <person name="Bolund L."/>
            <person name="Kristiansen K."/>
            <person name="Zheng H."/>
            <person name="Li S."/>
            <person name="Zhang X."/>
            <person name="Yang H."/>
            <person name="Wang J."/>
            <person name="Sun R."/>
            <person name="Zhang B."/>
            <person name="Jiang S."/>
            <person name="Wang J."/>
            <person name="Du Y."/>
            <person name="Li S."/>
        </authorList>
    </citation>
    <scope>NUCLEOTIDE SEQUENCE [LARGE SCALE GENOMIC DNA]</scope>
    <source>
        <strain evidence="10">cv. 9930</strain>
    </source>
</reference>
<feature type="domain" description="Disease resistance R13L4/SHOC-2-like LRR" evidence="8">
    <location>
        <begin position="470"/>
        <end position="725"/>
    </location>
</feature>
<dbReference type="Gene3D" id="3.80.10.10">
    <property type="entry name" value="Ribonuclease Inhibitor"/>
    <property type="match status" value="1"/>
</dbReference>
<dbReference type="InterPro" id="IPR032675">
    <property type="entry name" value="LRR_dom_sf"/>
</dbReference>
<evidence type="ECO:0000256" key="1">
    <source>
        <dbReference type="ARBA" id="ARBA00022737"/>
    </source>
</evidence>
<dbReference type="Pfam" id="PF00931">
    <property type="entry name" value="NB-ARC"/>
    <property type="match status" value="1"/>
</dbReference>
<reference evidence="9 10" key="4">
    <citation type="journal article" date="2011" name="BMC Genomics">
        <title>RNA-Seq improves annotation of protein-coding genes in the cucumber genome.</title>
        <authorList>
            <person name="Li Z."/>
            <person name="Zhang Z."/>
            <person name="Yan P."/>
            <person name="Huang S."/>
            <person name="Fei Z."/>
            <person name="Lin K."/>
        </authorList>
    </citation>
    <scope>NUCLEOTIDE SEQUENCE [LARGE SCALE GENOMIC DNA]</scope>
    <source>
        <strain evidence="10">cv. 9930</strain>
    </source>
</reference>
<keyword evidence="4" id="KW-0067">ATP-binding</keyword>
<reference evidence="9 10" key="2">
    <citation type="journal article" date="2009" name="PLoS ONE">
        <title>An integrated genetic and cytogenetic map of the cucumber genome.</title>
        <authorList>
            <person name="Ren Y."/>
            <person name="Zhang Z."/>
            <person name="Liu J."/>
            <person name="Staub J.E."/>
            <person name="Han Y."/>
            <person name="Cheng Z."/>
            <person name="Li X."/>
            <person name="Lu J."/>
            <person name="Miao H."/>
            <person name="Kang H."/>
            <person name="Xie B."/>
            <person name="Gu X."/>
            <person name="Wang X."/>
            <person name="Du Y."/>
            <person name="Jin W."/>
            <person name="Huang S."/>
        </authorList>
    </citation>
    <scope>NUCLEOTIDE SEQUENCE [LARGE SCALE GENOMIC DNA]</scope>
    <source>
        <strain evidence="10">cv. 9930</strain>
    </source>
</reference>
<dbReference type="GO" id="GO:0051707">
    <property type="term" value="P:response to other organism"/>
    <property type="evidence" value="ECO:0007669"/>
    <property type="project" value="UniProtKB-ARBA"/>
</dbReference>
<dbReference type="InterPro" id="IPR055414">
    <property type="entry name" value="LRR_R13L4/SHOC2-like"/>
</dbReference>
<evidence type="ECO:0000259" key="5">
    <source>
        <dbReference type="Pfam" id="PF00931"/>
    </source>
</evidence>
<dbReference type="GO" id="GO:0005524">
    <property type="term" value="F:ATP binding"/>
    <property type="evidence" value="ECO:0007669"/>
    <property type="project" value="UniProtKB-KW"/>
</dbReference>
<evidence type="ECO:0000256" key="4">
    <source>
        <dbReference type="ARBA" id="ARBA00022840"/>
    </source>
</evidence>
<dbReference type="InterPro" id="IPR058922">
    <property type="entry name" value="WHD_DRP"/>
</dbReference>
<protein>
    <recommendedName>
        <fullName evidence="11">NB-ARC domain-containing protein</fullName>
    </recommendedName>
</protein>
<dbReference type="EMBL" id="CM002923">
    <property type="protein sequence ID" value="KGN60707.1"/>
    <property type="molecule type" value="Genomic_DNA"/>
</dbReference>
<dbReference type="Gene3D" id="1.10.10.10">
    <property type="entry name" value="Winged helix-like DNA-binding domain superfamily/Winged helix DNA-binding domain"/>
    <property type="match status" value="1"/>
</dbReference>
<dbReference type="InterPro" id="IPR042197">
    <property type="entry name" value="Apaf_helical"/>
</dbReference>